<protein>
    <recommendedName>
        <fullName evidence="9">Protein SPEC3</fullName>
    </recommendedName>
</protein>
<evidence type="ECO:0000256" key="5">
    <source>
        <dbReference type="SAM" id="MobiDB-lite"/>
    </source>
</evidence>
<dbReference type="GO" id="GO:0050954">
    <property type="term" value="P:sensory perception of mechanical stimulus"/>
    <property type="evidence" value="ECO:0007669"/>
    <property type="project" value="TreeGrafter"/>
</dbReference>
<sequence length="370" mass="40750">MQVVYAGGSSTPSPSPRLQRKNYAGGGGYGRPVMPGYLMGHPHQPSVLPHNHQRPSREKLTEGDASLRDSIPAMSKPVAVTCLVLNVVLPGMGTFVSGLTVMCGSQVRPKGASRRSVVWTNSGVALVQFFLTFLFLLGWIWSIMWGTAFLSISKEYYKKSDIEEVSTQGRNSKHSPTPKREHNSDNSSAHHHAANPSSFSASSSRNHNHAHSHVHGHAHAQPHAHHSSETHHHHRNHHQQRQPVRNGMSVNTVGGTLATNPPDIYINPSSSLPSCERTQPIIVLQAAPIHVNHSETPPAPSRVLMNARTRHEKILQRQMSDNELSPFILTHQKLEAIVIHDAPIVQRPTRSRALQDVDETDPNFAPLPKS</sequence>
<evidence type="ECO:0000313" key="7">
    <source>
        <dbReference type="EMBL" id="KAK7104298.1"/>
    </source>
</evidence>
<evidence type="ECO:0000256" key="1">
    <source>
        <dbReference type="ARBA" id="ARBA00004141"/>
    </source>
</evidence>
<gene>
    <name evidence="7" type="ORF">V1264_019040</name>
</gene>
<evidence type="ECO:0000256" key="4">
    <source>
        <dbReference type="ARBA" id="ARBA00023136"/>
    </source>
</evidence>
<feature type="region of interest" description="Disordered" evidence="5">
    <location>
        <begin position="1"/>
        <end position="26"/>
    </location>
</feature>
<name>A0AAN9GCU2_9CAEN</name>
<keyword evidence="4 6" id="KW-0472">Membrane</keyword>
<dbReference type="Pfam" id="PF15795">
    <property type="entry name" value="Spec3"/>
    <property type="match status" value="1"/>
</dbReference>
<feature type="compositionally biased region" description="Basic residues" evidence="5">
    <location>
        <begin position="206"/>
        <end position="240"/>
    </location>
</feature>
<keyword evidence="3 6" id="KW-1133">Transmembrane helix</keyword>
<comment type="subcellular location">
    <subcellularLocation>
        <location evidence="1">Membrane</location>
        <topology evidence="1">Multi-pass membrane protein</topology>
    </subcellularLocation>
</comment>
<dbReference type="Proteomes" id="UP001374579">
    <property type="component" value="Unassembled WGS sequence"/>
</dbReference>
<feature type="region of interest" description="Disordered" evidence="5">
    <location>
        <begin position="164"/>
        <end position="251"/>
    </location>
</feature>
<feature type="transmembrane region" description="Helical" evidence="6">
    <location>
        <begin position="78"/>
        <end position="102"/>
    </location>
</feature>
<organism evidence="7 8">
    <name type="scientific">Littorina saxatilis</name>
    <dbReference type="NCBI Taxonomy" id="31220"/>
    <lineage>
        <taxon>Eukaryota</taxon>
        <taxon>Metazoa</taxon>
        <taxon>Spiralia</taxon>
        <taxon>Lophotrochozoa</taxon>
        <taxon>Mollusca</taxon>
        <taxon>Gastropoda</taxon>
        <taxon>Caenogastropoda</taxon>
        <taxon>Littorinimorpha</taxon>
        <taxon>Littorinoidea</taxon>
        <taxon>Littorinidae</taxon>
        <taxon>Littorina</taxon>
    </lineage>
</organism>
<dbReference type="GO" id="GO:0019230">
    <property type="term" value="P:proprioception"/>
    <property type="evidence" value="ECO:0007669"/>
    <property type="project" value="TreeGrafter"/>
</dbReference>
<feature type="region of interest" description="Disordered" evidence="5">
    <location>
        <begin position="44"/>
        <end position="64"/>
    </location>
</feature>
<comment type="caution">
    <text evidence="7">The sequence shown here is derived from an EMBL/GenBank/DDBJ whole genome shotgun (WGS) entry which is preliminary data.</text>
</comment>
<dbReference type="EMBL" id="JBAMIC010000008">
    <property type="protein sequence ID" value="KAK7104298.1"/>
    <property type="molecule type" value="Genomic_DNA"/>
</dbReference>
<proteinExistence type="predicted"/>
<evidence type="ECO:0008006" key="9">
    <source>
        <dbReference type="Google" id="ProtNLM"/>
    </source>
</evidence>
<dbReference type="GO" id="GO:0071683">
    <property type="term" value="C:sensory dendrite"/>
    <property type="evidence" value="ECO:0007669"/>
    <property type="project" value="TreeGrafter"/>
</dbReference>
<evidence type="ECO:0000256" key="2">
    <source>
        <dbReference type="ARBA" id="ARBA00022692"/>
    </source>
</evidence>
<evidence type="ECO:0000313" key="8">
    <source>
        <dbReference type="Proteomes" id="UP001374579"/>
    </source>
</evidence>
<keyword evidence="2 6" id="KW-0812">Transmembrane</keyword>
<accession>A0AAN9GCU2</accession>
<evidence type="ECO:0000256" key="3">
    <source>
        <dbReference type="ARBA" id="ARBA00022989"/>
    </source>
</evidence>
<dbReference type="PANTHER" id="PTHR21676">
    <property type="entry name" value="PROTEIN STUM"/>
    <property type="match status" value="1"/>
</dbReference>
<dbReference type="GO" id="GO:0042330">
    <property type="term" value="P:taxis"/>
    <property type="evidence" value="ECO:0007669"/>
    <property type="project" value="TreeGrafter"/>
</dbReference>
<evidence type="ECO:0000256" key="6">
    <source>
        <dbReference type="SAM" id="Phobius"/>
    </source>
</evidence>
<reference evidence="7 8" key="1">
    <citation type="submission" date="2024-02" db="EMBL/GenBank/DDBJ databases">
        <title>Chromosome-scale genome assembly of the rough periwinkle Littorina saxatilis.</title>
        <authorList>
            <person name="De Jode A."/>
            <person name="Faria R."/>
            <person name="Formenti G."/>
            <person name="Sims Y."/>
            <person name="Smith T.P."/>
            <person name="Tracey A."/>
            <person name="Wood J.M.D."/>
            <person name="Zagrodzka Z.B."/>
            <person name="Johannesson K."/>
            <person name="Butlin R.K."/>
            <person name="Leder E.H."/>
        </authorList>
    </citation>
    <scope>NUCLEOTIDE SEQUENCE [LARGE SCALE GENOMIC DNA]</scope>
    <source>
        <strain evidence="7">Snail1</strain>
        <tissue evidence="7">Muscle</tissue>
    </source>
</reference>
<dbReference type="PANTHER" id="PTHR21676:SF6">
    <property type="entry name" value="PROTEIN STUM"/>
    <property type="match status" value="1"/>
</dbReference>
<feature type="compositionally biased region" description="Basic and acidic residues" evidence="5">
    <location>
        <begin position="55"/>
        <end position="64"/>
    </location>
</feature>
<keyword evidence="8" id="KW-1185">Reference proteome</keyword>
<feature type="region of interest" description="Disordered" evidence="5">
    <location>
        <begin position="349"/>
        <end position="370"/>
    </location>
</feature>
<dbReference type="AlphaFoldDB" id="A0AAN9GCU2"/>
<dbReference type="GO" id="GO:0016020">
    <property type="term" value="C:membrane"/>
    <property type="evidence" value="ECO:0007669"/>
    <property type="project" value="UniProtKB-SubCell"/>
</dbReference>
<feature type="compositionally biased region" description="Low complexity" evidence="5">
    <location>
        <begin position="194"/>
        <end position="205"/>
    </location>
</feature>
<dbReference type="InterPro" id="IPR026673">
    <property type="entry name" value="SPEC3/Stum"/>
</dbReference>
<feature type="transmembrane region" description="Helical" evidence="6">
    <location>
        <begin position="122"/>
        <end position="150"/>
    </location>
</feature>